<dbReference type="GO" id="GO:0005783">
    <property type="term" value="C:endoplasmic reticulum"/>
    <property type="evidence" value="ECO:0007669"/>
    <property type="project" value="TreeGrafter"/>
</dbReference>
<dbReference type="PANTHER" id="PTHR10983">
    <property type="entry name" value="1-ACYLGLYCEROL-3-PHOSPHATE ACYLTRANSFERASE-RELATED"/>
    <property type="match status" value="1"/>
</dbReference>
<dbReference type="GO" id="GO:0030476">
    <property type="term" value="P:ascospore wall assembly"/>
    <property type="evidence" value="ECO:0007669"/>
    <property type="project" value="EnsemblFungi"/>
</dbReference>
<dbReference type="AlphaFoldDB" id="H2ATU2"/>
<gene>
    <name evidence="2" type="primary">KAFR0D01460</name>
    <name evidence="2" type="ORF">KAFR_0D01460</name>
</gene>
<organism evidence="2 3">
    <name type="scientific">Kazachstania africana (strain ATCC 22294 / BCRC 22015 / CBS 2517 / CECT 1963 / NBRC 1671 / NRRL Y-8276)</name>
    <name type="common">Yeast</name>
    <name type="synonym">Kluyveromyces africanus</name>
    <dbReference type="NCBI Taxonomy" id="1071382"/>
    <lineage>
        <taxon>Eukaryota</taxon>
        <taxon>Fungi</taxon>
        <taxon>Dikarya</taxon>
        <taxon>Ascomycota</taxon>
        <taxon>Saccharomycotina</taxon>
        <taxon>Saccharomycetes</taxon>
        <taxon>Saccharomycetales</taxon>
        <taxon>Saccharomycetaceae</taxon>
        <taxon>Kazachstania</taxon>
    </lineage>
</organism>
<evidence type="ECO:0000313" key="2">
    <source>
        <dbReference type="EMBL" id="CCF57792.1"/>
    </source>
</evidence>
<dbReference type="OrthoDB" id="189226at2759"/>
<dbReference type="GO" id="GO:0036149">
    <property type="term" value="P:phosphatidylinositol acyl-chain remodeling"/>
    <property type="evidence" value="ECO:0007669"/>
    <property type="project" value="TreeGrafter"/>
</dbReference>
<feature type="transmembrane region" description="Helical" evidence="1">
    <location>
        <begin position="72"/>
        <end position="95"/>
    </location>
</feature>
<evidence type="ECO:0008006" key="4">
    <source>
        <dbReference type="Google" id="ProtNLM"/>
    </source>
</evidence>
<evidence type="ECO:0000256" key="1">
    <source>
        <dbReference type="SAM" id="Phobius"/>
    </source>
</evidence>
<dbReference type="RefSeq" id="XP_003956927.1">
    <property type="nucleotide sequence ID" value="XM_003956878.1"/>
</dbReference>
<feature type="transmembrane region" description="Helical" evidence="1">
    <location>
        <begin position="33"/>
        <end position="51"/>
    </location>
</feature>
<evidence type="ECO:0000313" key="3">
    <source>
        <dbReference type="Proteomes" id="UP000005220"/>
    </source>
</evidence>
<keyword evidence="3" id="KW-1185">Reference proteome</keyword>
<name>H2ATU2_KAZAF</name>
<dbReference type="GeneID" id="13885750"/>
<dbReference type="EMBL" id="HE650824">
    <property type="protein sequence ID" value="CCF57792.1"/>
    <property type="molecule type" value="Genomic_DNA"/>
</dbReference>
<dbReference type="HOGENOM" id="CLU_045029_0_0_1"/>
<protein>
    <recommendedName>
        <fullName evidence="4">Phospholipid/glycerol acyltransferase domain-containing protein</fullName>
    </recommendedName>
</protein>
<keyword evidence="1" id="KW-1133">Transmembrane helix</keyword>
<keyword evidence="1" id="KW-0472">Membrane</keyword>
<accession>H2ATU2</accession>
<dbReference type="eggNOG" id="ENOG502QWMQ">
    <property type="taxonomic scope" value="Eukaryota"/>
</dbReference>
<dbReference type="InParanoid" id="H2ATU2"/>
<dbReference type="Proteomes" id="UP000005220">
    <property type="component" value="Chromosome 4"/>
</dbReference>
<keyword evidence="1" id="KW-0812">Transmembrane</keyword>
<reference evidence="2 3" key="1">
    <citation type="journal article" date="2011" name="Proc. Natl. Acad. Sci. U.S.A.">
        <title>Evolutionary erosion of yeast sex chromosomes by mating-type switching accidents.</title>
        <authorList>
            <person name="Gordon J.L."/>
            <person name="Armisen D."/>
            <person name="Proux-Wera E."/>
            <person name="Oheigeartaigh S.S."/>
            <person name="Byrne K.P."/>
            <person name="Wolfe K.H."/>
        </authorList>
    </citation>
    <scope>NUCLEOTIDE SEQUENCE [LARGE SCALE GENOMIC DNA]</scope>
    <source>
        <strain evidence="3">ATCC 22294 / BCRC 22015 / CBS 2517 / CECT 1963 / NBRC 1671 / NRRL Y-8276</strain>
    </source>
</reference>
<dbReference type="FunCoup" id="H2ATU2">
    <property type="interactions" value="58"/>
</dbReference>
<dbReference type="PANTHER" id="PTHR10983:SF70">
    <property type="entry name" value="PROTEIN MUM3"/>
    <property type="match status" value="1"/>
</dbReference>
<dbReference type="KEGG" id="kaf:KAFR_0D01460"/>
<dbReference type="STRING" id="1071382.H2ATU2"/>
<sequence length="470" mass="55513">MGITDFLKVHIAGSDFNLRCLSLDRKKNIVFEFSQLILYVVAYIIVSKFQYGMLFILNSKISRRVYRLYCKFWYYIPILGVINIGIANSISNFLFHVFPPFLNRISTVLEVLFYYEILQMTFSKEGNIKIYFTNDSEELLIMNSNQLLTTLIISNHRSVVDYILINVLLYRNFNGNWESMSRSDILKRAWNETLNIHPQAKFISWGDIFKLPTLYLLINILTKNENHVIDSGNIIRYLNTWGNQVFVLFPEVNILTTELGIIQRKINQNYYPHVMKYYNVLYPRYKMFVNVINAFAQLCDIKKSLLNRKLIYPRHIISEATVRISNKVDKILKEDDSIPLVFGNYESVGQQNELLINSKDQKIFLNKYLYDLSVVYYKAKVVEKSHDHVKGTLKPQKGVQLEQIVPSLFDIFFANYKRGRDPIIVIVDIRRHRIDQLLPLKNEKLEKWLEILWMKKERLIIENEAKISLK</sequence>
<dbReference type="GO" id="GO:0016746">
    <property type="term" value="F:acyltransferase activity"/>
    <property type="evidence" value="ECO:0007669"/>
    <property type="project" value="TreeGrafter"/>
</dbReference>
<proteinExistence type="predicted"/>